<evidence type="ECO:0000313" key="1">
    <source>
        <dbReference type="EMBL" id="MFC3912041.1"/>
    </source>
</evidence>
<keyword evidence="2" id="KW-1185">Reference proteome</keyword>
<protein>
    <recommendedName>
        <fullName evidence="3">Polar amino acid transport system substrate-binding protein</fullName>
    </recommendedName>
</protein>
<reference evidence="2" key="1">
    <citation type="journal article" date="2019" name="Int. J. Syst. Evol. Microbiol.">
        <title>The Global Catalogue of Microorganisms (GCM) 10K type strain sequencing project: providing services to taxonomists for standard genome sequencing and annotation.</title>
        <authorList>
            <consortium name="The Broad Institute Genomics Platform"/>
            <consortium name="The Broad Institute Genome Sequencing Center for Infectious Disease"/>
            <person name="Wu L."/>
            <person name="Ma J."/>
        </authorList>
    </citation>
    <scope>NUCLEOTIDE SEQUENCE [LARGE SCALE GENOMIC DNA]</scope>
    <source>
        <strain evidence="2">CCUG 54939</strain>
    </source>
</reference>
<name>A0ABV8CIS4_9GAMM</name>
<proteinExistence type="predicted"/>
<comment type="caution">
    <text evidence="1">The sequence shown here is derived from an EMBL/GenBank/DDBJ whole genome shotgun (WGS) entry which is preliminary data.</text>
</comment>
<organism evidence="1 2">
    <name type="scientific">Pseudaeromonas sharmana</name>
    <dbReference type="NCBI Taxonomy" id="328412"/>
    <lineage>
        <taxon>Bacteria</taxon>
        <taxon>Pseudomonadati</taxon>
        <taxon>Pseudomonadota</taxon>
        <taxon>Gammaproteobacteria</taxon>
        <taxon>Aeromonadales</taxon>
        <taxon>Aeromonadaceae</taxon>
        <taxon>Pseudaeromonas</taxon>
    </lineage>
</organism>
<gene>
    <name evidence="1" type="ORF">ACFOSS_00980</name>
</gene>
<dbReference type="SUPFAM" id="SSF53850">
    <property type="entry name" value="Periplasmic binding protein-like II"/>
    <property type="match status" value="1"/>
</dbReference>
<evidence type="ECO:0008006" key="3">
    <source>
        <dbReference type="Google" id="ProtNLM"/>
    </source>
</evidence>
<evidence type="ECO:0000313" key="2">
    <source>
        <dbReference type="Proteomes" id="UP001595692"/>
    </source>
</evidence>
<dbReference type="EMBL" id="JBHSAF010000001">
    <property type="protein sequence ID" value="MFC3912041.1"/>
    <property type="molecule type" value="Genomic_DNA"/>
</dbReference>
<dbReference type="RefSeq" id="WP_377149993.1">
    <property type="nucleotide sequence ID" value="NZ_JBHSAF010000001.1"/>
</dbReference>
<accession>A0ABV8CIS4</accession>
<dbReference type="Proteomes" id="UP001595692">
    <property type="component" value="Unassembled WGS sequence"/>
</dbReference>
<sequence>MNITLPAALLAWGLLTVLTVDAKECLLHLGFNDEPIPPYIERSVPSAGPRGTAFALVDLAAHQVGCQIFWQPMPSLRVLHDAIGGEIDGALFYSWTTERARQLVFPMRHGQLDPGRRLATLNYVLYRRLGSNVQWNGVQLTPQGCAVGYNEGWSVVDYLSQFRMNAHAGKGAEALLKLLAKGRLCAYATLEEAGDAAIARQSGQFEKLSPPLLRKDYYLLFNPTYYQAHQAEVEALWSRIGALRESLATSAPGSK</sequence>